<sequence>MSDLYLCPVTFDEAVDFVGCHHRHHPAPTGHKFSIGVARGGEIVGVAMVGRPVARLFDDGWTLEVNRTCTKGLPAMLIRCFMAPRGALPRRWAIGD</sequence>
<name>X8D9W3_MYCXE</name>
<comment type="caution">
    <text evidence="1">The sequence shown here is derived from an EMBL/GenBank/DDBJ whole genome shotgun (WGS) entry which is preliminary data.</text>
</comment>
<proteinExistence type="predicted"/>
<dbReference type="InterPro" id="IPR053780">
    <property type="entry name" value="Gp66-like"/>
</dbReference>
<organism evidence="1">
    <name type="scientific">Mycobacterium xenopi 4042</name>
    <dbReference type="NCBI Taxonomy" id="1299334"/>
    <lineage>
        <taxon>Bacteria</taxon>
        <taxon>Bacillati</taxon>
        <taxon>Actinomycetota</taxon>
        <taxon>Actinomycetes</taxon>
        <taxon>Mycobacteriales</taxon>
        <taxon>Mycobacteriaceae</taxon>
        <taxon>Mycobacterium</taxon>
    </lineage>
</organism>
<reference evidence="1" key="1">
    <citation type="submission" date="2014-01" db="EMBL/GenBank/DDBJ databases">
        <authorList>
            <person name="Brown-Elliot B."/>
            <person name="Wallace R."/>
            <person name="Lenaerts A."/>
            <person name="Ordway D."/>
            <person name="DeGroote M.A."/>
            <person name="Parker T."/>
            <person name="Sizemore C."/>
            <person name="Tallon L.J."/>
            <person name="Sadzewicz L.K."/>
            <person name="Sengamalay N."/>
            <person name="Fraser C.M."/>
            <person name="Hine E."/>
            <person name="Shefchek K.A."/>
            <person name="Das S.P."/>
            <person name="Tettelin H."/>
        </authorList>
    </citation>
    <scope>NUCLEOTIDE SEQUENCE [LARGE SCALE GENOMIC DNA]</scope>
    <source>
        <strain evidence="1">4042</strain>
    </source>
</reference>
<dbReference type="NCBIfam" id="NF045478">
    <property type="entry name" value="XF1762_fam"/>
    <property type="match status" value="1"/>
</dbReference>
<protein>
    <submittedName>
        <fullName evidence="1">Uncharacterized protein</fullName>
    </submittedName>
</protein>
<evidence type="ECO:0000313" key="1">
    <source>
        <dbReference type="EMBL" id="EUA65407.1"/>
    </source>
</evidence>
<dbReference type="AlphaFoldDB" id="X8D9W3"/>
<gene>
    <name evidence="1" type="ORF">I553_10704</name>
</gene>
<accession>X8D9W3</accession>
<dbReference type="EMBL" id="JAOB01000027">
    <property type="protein sequence ID" value="EUA65407.1"/>
    <property type="molecule type" value="Genomic_DNA"/>
</dbReference>
<dbReference type="PATRIC" id="fig|1299334.3.peg.2391"/>